<dbReference type="RefSeq" id="WP_322447174.1">
    <property type="nucleotide sequence ID" value="NZ_JAXOFX010000009.1"/>
</dbReference>
<dbReference type="Pfam" id="PF00797">
    <property type="entry name" value="Acetyltransf_2"/>
    <property type="match status" value="1"/>
</dbReference>
<accession>A0ABU5J0D2</accession>
<evidence type="ECO:0000256" key="2">
    <source>
        <dbReference type="RuleBase" id="RU003452"/>
    </source>
</evidence>
<gene>
    <name evidence="3" type="ORF">SM124_14165</name>
</gene>
<keyword evidence="4" id="KW-1185">Reference proteome</keyword>
<comment type="similarity">
    <text evidence="1 2">Belongs to the arylamine N-acetyltransferase family.</text>
</comment>
<dbReference type="Proteomes" id="UP001290455">
    <property type="component" value="Unassembled WGS sequence"/>
</dbReference>
<dbReference type="EMBL" id="JAXOFX010000009">
    <property type="protein sequence ID" value="MDZ5472874.1"/>
    <property type="molecule type" value="Genomic_DNA"/>
</dbReference>
<dbReference type="PRINTS" id="PR01543">
    <property type="entry name" value="ANATRNSFRASE"/>
</dbReference>
<dbReference type="PANTHER" id="PTHR11786">
    <property type="entry name" value="N-HYDROXYARYLAMINE O-ACETYLTRANSFERASE"/>
    <property type="match status" value="1"/>
</dbReference>
<name>A0ABU5J0D2_9BACI</name>
<dbReference type="Gene3D" id="3.30.2140.20">
    <property type="match status" value="1"/>
</dbReference>
<dbReference type="SUPFAM" id="SSF54001">
    <property type="entry name" value="Cysteine proteinases"/>
    <property type="match status" value="1"/>
</dbReference>
<organism evidence="3 4">
    <name type="scientific">Robertmurraya mangrovi</name>
    <dbReference type="NCBI Taxonomy" id="3098077"/>
    <lineage>
        <taxon>Bacteria</taxon>
        <taxon>Bacillati</taxon>
        <taxon>Bacillota</taxon>
        <taxon>Bacilli</taxon>
        <taxon>Bacillales</taxon>
        <taxon>Bacillaceae</taxon>
        <taxon>Robertmurraya</taxon>
    </lineage>
</organism>
<dbReference type="PANTHER" id="PTHR11786:SF0">
    <property type="entry name" value="ARYLAMINE N-ACETYLTRANSFERASE 4-RELATED"/>
    <property type="match status" value="1"/>
</dbReference>
<proteinExistence type="inferred from homology"/>
<evidence type="ECO:0000256" key="1">
    <source>
        <dbReference type="ARBA" id="ARBA00006547"/>
    </source>
</evidence>
<dbReference type="InterPro" id="IPR053710">
    <property type="entry name" value="Arylamine_NAT_domain_sf"/>
</dbReference>
<protein>
    <submittedName>
        <fullName evidence="3">Arylamine N-acetyltransferase</fullName>
    </submittedName>
</protein>
<evidence type="ECO:0000313" key="4">
    <source>
        <dbReference type="Proteomes" id="UP001290455"/>
    </source>
</evidence>
<comment type="caution">
    <text evidence="3">The sequence shown here is derived from an EMBL/GenBank/DDBJ whole genome shotgun (WGS) entry which is preliminary data.</text>
</comment>
<evidence type="ECO:0000313" key="3">
    <source>
        <dbReference type="EMBL" id="MDZ5472874.1"/>
    </source>
</evidence>
<dbReference type="InterPro" id="IPR001447">
    <property type="entry name" value="Arylamine_N-AcTrfase"/>
</dbReference>
<sequence length="261" mass="30136">MTELNLLFRKRVGLSFNEEITFDQLPSLLEKTAMTIPFENLCVIRNTSTELSIENLVHKILVKNEGGLCYDLNSILYLFLKENGMNIYLVRGVVYDHLNQRWSPVGKTHVANLISHENQFYIVDTGFGGNLPLRPVPLNGEVVTSKNGQFKVEKLKTEYGDYALYMKLKYKDDNWKLGYAFDSLEKIMNLADLNEVQKRIVEHPESPFNKKPLVTRLTETGNVTLTDSSFTEWVNGKVGKEEVDERRFNEIVKEIFDLRAY</sequence>
<reference evidence="3 4" key="1">
    <citation type="submission" date="2023-11" db="EMBL/GenBank/DDBJ databases">
        <title>Bacillus jintuensis, isolated from a mudflat on the Beibu Gulf coast.</title>
        <authorList>
            <person name="Li M."/>
        </authorList>
    </citation>
    <scope>NUCLEOTIDE SEQUENCE [LARGE SCALE GENOMIC DNA]</scope>
    <source>
        <strain evidence="3 4">31A1R</strain>
    </source>
</reference>
<dbReference type="InterPro" id="IPR038765">
    <property type="entry name" value="Papain-like_cys_pep_sf"/>
</dbReference>